<evidence type="ECO:0000313" key="1">
    <source>
        <dbReference type="EMBL" id="KAL1865040.1"/>
    </source>
</evidence>
<dbReference type="EMBL" id="JAWRVE010000064">
    <property type="protein sequence ID" value="KAL1865040.1"/>
    <property type="molecule type" value="Genomic_DNA"/>
</dbReference>
<keyword evidence="2" id="KW-1185">Reference proteome</keyword>
<name>A0ABR3WN99_9PEZI</name>
<accession>A0ABR3WN99</accession>
<sequence>MQHERPTMMCECTAETLRIVTAIRESTCPPRPNASNHAISLGDVLGAGRLLVRNWEHLNGCFNASAHLDAAMLWTIADATSGLIGLHESVGVAAGIVSAVGQGTDSRERGVSRVATSSSPSAMSTPSRALNNNGLVTVQLPTRLGTHALEEDEANMVGREALRHSVLLLGEILHDISKDCGELGGSDVEDTRAILDKSSTDMLRLLGRINS</sequence>
<comment type="caution">
    <text evidence="1">The sequence shown here is derived from an EMBL/GenBank/DDBJ whole genome shotgun (WGS) entry which is preliminary data.</text>
</comment>
<proteinExistence type="predicted"/>
<reference evidence="1 2" key="1">
    <citation type="journal article" date="2024" name="IMA Fungus">
        <title>IMA Genome - F19 : A genome assembly and annotation guide to empower mycologists, including annotated draft genome sequences of Ceratocystis pirilliformis, Diaporthe australafricana, Fusarium ophioides, Paecilomyces lecythidis, and Sporothrix stenoceras.</title>
        <authorList>
            <person name="Aylward J."/>
            <person name="Wilson A.M."/>
            <person name="Visagie C.M."/>
            <person name="Spraker J."/>
            <person name="Barnes I."/>
            <person name="Buitendag C."/>
            <person name="Ceriani C."/>
            <person name="Del Mar Angel L."/>
            <person name="du Plessis D."/>
            <person name="Fuchs T."/>
            <person name="Gasser K."/>
            <person name="Kramer D."/>
            <person name="Li W."/>
            <person name="Munsamy K."/>
            <person name="Piso A."/>
            <person name="Price J.L."/>
            <person name="Sonnekus B."/>
            <person name="Thomas C."/>
            <person name="van der Nest A."/>
            <person name="van Dijk A."/>
            <person name="van Heerden A."/>
            <person name="van Vuuren N."/>
            <person name="Yilmaz N."/>
            <person name="Duong T.A."/>
            <person name="van der Merwe N.A."/>
            <person name="Wingfield M.J."/>
            <person name="Wingfield B.D."/>
        </authorList>
    </citation>
    <scope>NUCLEOTIDE SEQUENCE [LARGE SCALE GENOMIC DNA]</scope>
    <source>
        <strain evidence="1 2">CMW 18300</strain>
    </source>
</reference>
<organism evidence="1 2">
    <name type="scientific">Diaporthe australafricana</name>
    <dbReference type="NCBI Taxonomy" id="127596"/>
    <lineage>
        <taxon>Eukaryota</taxon>
        <taxon>Fungi</taxon>
        <taxon>Dikarya</taxon>
        <taxon>Ascomycota</taxon>
        <taxon>Pezizomycotina</taxon>
        <taxon>Sordariomycetes</taxon>
        <taxon>Sordariomycetidae</taxon>
        <taxon>Diaporthales</taxon>
        <taxon>Diaporthaceae</taxon>
        <taxon>Diaporthe</taxon>
    </lineage>
</organism>
<evidence type="ECO:0000313" key="2">
    <source>
        <dbReference type="Proteomes" id="UP001583177"/>
    </source>
</evidence>
<dbReference type="Proteomes" id="UP001583177">
    <property type="component" value="Unassembled WGS sequence"/>
</dbReference>
<gene>
    <name evidence="1" type="ORF">Daus18300_007387</name>
</gene>
<protein>
    <submittedName>
        <fullName evidence="1">Uncharacterized protein</fullName>
    </submittedName>
</protein>